<sequence length="354" mass="40424">MMRKLLYITGGIVLSFVAVFLGSKLFKADRNKGFHRKIIEQDFYIAKVLQLPSGAYYFVDHAERGLYLKDLKQANSLFITGHDLSRVHRVNLSPIPGIDDKRKKINIGVSDTIIHAIDHKTGQVTLLNKMTRKIRRFKEPQVRIDNTILISDQSLIGRSTIINGAITGRQLIKLNYSEAKTKNTFQLEKQVDGYFCTDGLLRYDPAAGRLIYMYVYRGEFLCLDTNLNLLYKSKTIDTVSRAEITVNRKVNNGQLVSVTQSKPPKPVNRNLIVHRNLVFMVSTIKADNEAKTDFKSNQVIDVYAINSGKYLYSFYIPKYLGLKLNDFRIADDFMFAVFGTNLVKFKFNKAALLL</sequence>
<dbReference type="EMBL" id="JAVDTF010000001">
    <property type="protein sequence ID" value="MDR6783316.1"/>
    <property type="molecule type" value="Genomic_DNA"/>
</dbReference>
<evidence type="ECO:0000313" key="1">
    <source>
        <dbReference type="EMBL" id="MDR6783316.1"/>
    </source>
</evidence>
<name>A0ACC6KW64_9SPHI</name>
<protein>
    <submittedName>
        <fullName evidence="1">Uncharacterized protein</fullName>
    </submittedName>
</protein>
<proteinExistence type="predicted"/>
<reference evidence="1" key="1">
    <citation type="submission" date="2023-07" db="EMBL/GenBank/DDBJ databases">
        <title>Sorghum-associated microbial communities from plants grown in Nebraska, USA.</title>
        <authorList>
            <person name="Schachtman D."/>
        </authorList>
    </citation>
    <scope>NUCLEOTIDE SEQUENCE</scope>
    <source>
        <strain evidence="1">2697</strain>
    </source>
</reference>
<accession>A0ACC6KW64</accession>
<keyword evidence="2" id="KW-1185">Reference proteome</keyword>
<evidence type="ECO:0000313" key="2">
    <source>
        <dbReference type="Proteomes" id="UP001246858"/>
    </source>
</evidence>
<gene>
    <name evidence="1" type="ORF">J2X78_001868</name>
</gene>
<dbReference type="Proteomes" id="UP001246858">
    <property type="component" value="Unassembled WGS sequence"/>
</dbReference>
<organism evidence="1 2">
    <name type="scientific">Pedobacter africanus</name>
    <dbReference type="NCBI Taxonomy" id="151894"/>
    <lineage>
        <taxon>Bacteria</taxon>
        <taxon>Pseudomonadati</taxon>
        <taxon>Bacteroidota</taxon>
        <taxon>Sphingobacteriia</taxon>
        <taxon>Sphingobacteriales</taxon>
        <taxon>Sphingobacteriaceae</taxon>
        <taxon>Pedobacter</taxon>
    </lineage>
</organism>
<comment type="caution">
    <text evidence="1">The sequence shown here is derived from an EMBL/GenBank/DDBJ whole genome shotgun (WGS) entry which is preliminary data.</text>
</comment>